<dbReference type="RefSeq" id="WP_218474732.1">
    <property type="nucleotide sequence ID" value="NZ_BAABJN010000001.1"/>
</dbReference>
<accession>A0ABX8RVL2</accession>
<gene>
    <name evidence="1" type="ORF">KV110_07940</name>
</gene>
<evidence type="ECO:0000313" key="2">
    <source>
        <dbReference type="Proteomes" id="UP000694257"/>
    </source>
</evidence>
<name>A0ABX8RVL2_NOCIO</name>
<organism evidence="1 2">
    <name type="scientific">Nocardia iowensis</name>
    <dbReference type="NCBI Taxonomy" id="204891"/>
    <lineage>
        <taxon>Bacteria</taxon>
        <taxon>Bacillati</taxon>
        <taxon>Actinomycetota</taxon>
        <taxon>Actinomycetes</taxon>
        <taxon>Mycobacteriales</taxon>
        <taxon>Nocardiaceae</taxon>
        <taxon>Nocardia</taxon>
    </lineage>
</organism>
<sequence length="153" mass="16472">MPEPADQPSLVEQAPPALPTARELLDAMHDVVPEHHPAASILRAACLLAAVDEWIHRHRAAIEMSPPALRRASSPGIERAARTLRRYLVEGIADAAPGVDGVGKAVGQLAAAWVDWRSVTTSDDPSRQVDTRQALIAACHAYNELAGHDDRET</sequence>
<reference evidence="1 2" key="1">
    <citation type="submission" date="2021-07" db="EMBL/GenBank/DDBJ databases">
        <title>Whole Genome Sequence of Nocardia Iowensis.</title>
        <authorList>
            <person name="Lamm A."/>
            <person name="Collins-Fairclough A.M."/>
            <person name="Bunk B."/>
            <person name="Sproer C."/>
        </authorList>
    </citation>
    <scope>NUCLEOTIDE SEQUENCE [LARGE SCALE GENOMIC DNA]</scope>
    <source>
        <strain evidence="1 2">NRRL 5646</strain>
    </source>
</reference>
<dbReference type="Proteomes" id="UP000694257">
    <property type="component" value="Chromosome"/>
</dbReference>
<keyword evidence="2" id="KW-1185">Reference proteome</keyword>
<proteinExistence type="predicted"/>
<dbReference type="EMBL" id="CP078145">
    <property type="protein sequence ID" value="QXN93027.1"/>
    <property type="molecule type" value="Genomic_DNA"/>
</dbReference>
<evidence type="ECO:0000313" key="1">
    <source>
        <dbReference type="EMBL" id="QXN93027.1"/>
    </source>
</evidence>
<protein>
    <submittedName>
        <fullName evidence="1">Uncharacterized protein</fullName>
    </submittedName>
</protein>